<dbReference type="InterPro" id="IPR019734">
    <property type="entry name" value="TPR_rpt"/>
</dbReference>
<feature type="repeat" description="TPR" evidence="3">
    <location>
        <begin position="246"/>
        <end position="279"/>
    </location>
</feature>
<dbReference type="PROSITE" id="PS50005">
    <property type="entry name" value="TPR"/>
    <property type="match status" value="1"/>
</dbReference>
<dbReference type="RefSeq" id="WP_261693163.1">
    <property type="nucleotide sequence ID" value="NZ_CP104694.1"/>
</dbReference>
<gene>
    <name evidence="4" type="ORF">N4264_15630</name>
</gene>
<dbReference type="Pfam" id="PF07719">
    <property type="entry name" value="TPR_2"/>
    <property type="match status" value="1"/>
</dbReference>
<dbReference type="Proteomes" id="UP001064632">
    <property type="component" value="Chromosome"/>
</dbReference>
<evidence type="ECO:0000256" key="2">
    <source>
        <dbReference type="ARBA" id="ARBA00022803"/>
    </source>
</evidence>
<dbReference type="SUPFAM" id="SSF48452">
    <property type="entry name" value="TPR-like"/>
    <property type="match status" value="1"/>
</dbReference>
<dbReference type="EMBL" id="CP104694">
    <property type="protein sequence ID" value="UXI66179.1"/>
    <property type="molecule type" value="Genomic_DNA"/>
</dbReference>
<name>A0ABY6B8H6_9GAMM</name>
<proteinExistence type="predicted"/>
<accession>A0ABY6B8H6</accession>
<organism evidence="4 5">
    <name type="scientific">Tahibacter amnicola</name>
    <dbReference type="NCBI Taxonomy" id="2976241"/>
    <lineage>
        <taxon>Bacteria</taxon>
        <taxon>Pseudomonadati</taxon>
        <taxon>Pseudomonadota</taxon>
        <taxon>Gammaproteobacteria</taxon>
        <taxon>Lysobacterales</taxon>
        <taxon>Rhodanobacteraceae</taxon>
        <taxon>Tahibacter</taxon>
    </lineage>
</organism>
<evidence type="ECO:0000256" key="1">
    <source>
        <dbReference type="ARBA" id="ARBA00022737"/>
    </source>
</evidence>
<dbReference type="Gene3D" id="1.25.40.10">
    <property type="entry name" value="Tetratricopeptide repeat domain"/>
    <property type="match status" value="2"/>
</dbReference>
<evidence type="ECO:0000313" key="4">
    <source>
        <dbReference type="EMBL" id="UXI66179.1"/>
    </source>
</evidence>
<sequence>MIKAIGFSILLGGGLYHLAPGASPPMNTVENALVDGDTDAAVANAQEWTGREPQSASAWHWLGLSLGKRAEDASILTRLRWAGQAREALERARQLDTADAEIQLDLMAFYAQTPAALGGGAQKARAEQVALASRNRLLGRVGAAIIARHVDGDPEAAERHLRGALIDAPTDLRVLRPLNALLLEQKRAADARAMWRSVLDVSPDQPFALYMTGRLCLDMNSDFEQGLAQLDRYIAIGASASDVPEANVHWRRGQLLERLRRPAEAIAALDRAVELQPKLREAAALLARLRKAAP</sequence>
<evidence type="ECO:0000256" key="3">
    <source>
        <dbReference type="PROSITE-ProRule" id="PRU00339"/>
    </source>
</evidence>
<keyword evidence="5" id="KW-1185">Reference proteome</keyword>
<dbReference type="InterPro" id="IPR013105">
    <property type="entry name" value="TPR_2"/>
</dbReference>
<keyword evidence="1" id="KW-0677">Repeat</keyword>
<evidence type="ECO:0000313" key="5">
    <source>
        <dbReference type="Proteomes" id="UP001064632"/>
    </source>
</evidence>
<reference evidence="4" key="1">
    <citation type="submission" date="2022-09" db="EMBL/GenBank/DDBJ databases">
        <title>Tahibacter sp. nov., isolated from a fresh water.</title>
        <authorList>
            <person name="Baek J.H."/>
            <person name="Lee J.K."/>
            <person name="Kim J.M."/>
            <person name="Jeon C.O."/>
        </authorList>
    </citation>
    <scope>NUCLEOTIDE SEQUENCE</scope>
    <source>
        <strain evidence="4">W38</strain>
    </source>
</reference>
<protein>
    <submittedName>
        <fullName evidence="4">Tetratricopeptide repeat protein</fullName>
    </submittedName>
</protein>
<dbReference type="InterPro" id="IPR011990">
    <property type="entry name" value="TPR-like_helical_dom_sf"/>
</dbReference>
<dbReference type="SMART" id="SM00028">
    <property type="entry name" value="TPR"/>
    <property type="match status" value="1"/>
</dbReference>
<keyword evidence="2 3" id="KW-0802">TPR repeat</keyword>